<gene>
    <name evidence="5" type="ORF">HPB52_022214</name>
</gene>
<proteinExistence type="predicted"/>
<feature type="transmembrane region" description="Helical" evidence="3">
    <location>
        <begin position="341"/>
        <end position="364"/>
    </location>
</feature>
<keyword evidence="3" id="KW-1133">Transmembrane helix</keyword>
<dbReference type="InterPro" id="IPR020846">
    <property type="entry name" value="MFS_dom"/>
</dbReference>
<keyword evidence="3" id="KW-0812">Transmembrane</keyword>
<dbReference type="GO" id="GO:0016020">
    <property type="term" value="C:membrane"/>
    <property type="evidence" value="ECO:0007669"/>
    <property type="project" value="UniProtKB-SubCell"/>
</dbReference>
<comment type="caution">
    <text evidence="5">The sequence shown here is derived from an EMBL/GenBank/DDBJ whole genome shotgun (WGS) entry which is preliminary data.</text>
</comment>
<dbReference type="Pfam" id="PF07690">
    <property type="entry name" value="MFS_1"/>
    <property type="match status" value="1"/>
</dbReference>
<dbReference type="AlphaFoldDB" id="A0A9D4PKR0"/>
<feature type="transmembrane region" description="Helical" evidence="3">
    <location>
        <begin position="82"/>
        <end position="102"/>
    </location>
</feature>
<feature type="transmembrane region" description="Helical" evidence="3">
    <location>
        <begin position="108"/>
        <end position="129"/>
    </location>
</feature>
<feature type="transmembrane region" description="Helical" evidence="3">
    <location>
        <begin position="257"/>
        <end position="280"/>
    </location>
</feature>
<dbReference type="InterPro" id="IPR050327">
    <property type="entry name" value="Proton-linked_MCT"/>
</dbReference>
<evidence type="ECO:0000313" key="5">
    <source>
        <dbReference type="EMBL" id="KAH7944629.1"/>
    </source>
</evidence>
<feature type="compositionally biased region" description="Polar residues" evidence="2">
    <location>
        <begin position="204"/>
        <end position="220"/>
    </location>
</feature>
<keyword evidence="6" id="KW-1185">Reference proteome</keyword>
<dbReference type="Gene3D" id="1.20.1250.20">
    <property type="entry name" value="MFS general substrate transporter like domains"/>
    <property type="match status" value="2"/>
</dbReference>
<dbReference type="PANTHER" id="PTHR11360:SF303">
    <property type="entry name" value="MAJOR FACILITATOR SUPERFAMILY (MFS) PROFILE DOMAIN-CONTAINING PROTEIN"/>
    <property type="match status" value="1"/>
</dbReference>
<feature type="transmembrane region" description="Helical" evidence="3">
    <location>
        <begin position="141"/>
        <end position="161"/>
    </location>
</feature>
<evidence type="ECO:0000256" key="1">
    <source>
        <dbReference type="ARBA" id="ARBA00004141"/>
    </source>
</evidence>
<feature type="transmembrane region" description="Helical" evidence="3">
    <location>
        <begin position="421"/>
        <end position="442"/>
    </location>
</feature>
<dbReference type="VEuPathDB" id="VectorBase:RSAN_058015"/>
<dbReference type="InterPro" id="IPR011701">
    <property type="entry name" value="MFS"/>
</dbReference>
<accession>A0A9D4PKR0</accession>
<name>A0A9D4PKR0_RHISA</name>
<evidence type="ECO:0000259" key="4">
    <source>
        <dbReference type="PROSITE" id="PS50850"/>
    </source>
</evidence>
<dbReference type="PROSITE" id="PS50850">
    <property type="entry name" value="MFS"/>
    <property type="match status" value="1"/>
</dbReference>
<organism evidence="5 6">
    <name type="scientific">Rhipicephalus sanguineus</name>
    <name type="common">Brown dog tick</name>
    <name type="synonym">Ixodes sanguineus</name>
    <dbReference type="NCBI Taxonomy" id="34632"/>
    <lineage>
        <taxon>Eukaryota</taxon>
        <taxon>Metazoa</taxon>
        <taxon>Ecdysozoa</taxon>
        <taxon>Arthropoda</taxon>
        <taxon>Chelicerata</taxon>
        <taxon>Arachnida</taxon>
        <taxon>Acari</taxon>
        <taxon>Parasitiformes</taxon>
        <taxon>Ixodida</taxon>
        <taxon>Ixodoidea</taxon>
        <taxon>Ixodidae</taxon>
        <taxon>Rhipicephalinae</taxon>
        <taxon>Rhipicephalus</taxon>
        <taxon>Rhipicephalus</taxon>
    </lineage>
</organism>
<dbReference type="InterPro" id="IPR036259">
    <property type="entry name" value="MFS_trans_sf"/>
</dbReference>
<comment type="subcellular location">
    <subcellularLocation>
        <location evidence="1">Membrane</location>
        <topology evidence="1">Multi-pass membrane protein</topology>
    </subcellularLocation>
</comment>
<feature type="domain" description="Major facilitator superfamily (MFS) profile" evidence="4">
    <location>
        <begin position="254"/>
        <end position="463"/>
    </location>
</feature>
<dbReference type="EMBL" id="JABSTV010001253">
    <property type="protein sequence ID" value="KAH7944629.1"/>
    <property type="molecule type" value="Genomic_DNA"/>
</dbReference>
<sequence length="463" mass="50044">MPALHLVDSLYAWFMAAICFWIQIWAAIIFRSAGVLLVGLVSTFRVSREQAAWPFEICSSITLAQGKSFLVGILVRYFDTRALNAGATLLASVSAIACFIWNTPRAYIIFIGLGFGAGVGIMVPTNVVVLNRYFDVYRTSASGLSFAGGALSSILLPPLIGRLLDTYGLQGTVLIVGALVLNAMAGSVALRSSPSFPRPPHQHVFSTTDTRCSSSENSQNKNPVSDLLVWDSGIVLSALPSCSSEPRRRRHRGMFSFFRYPMFVPLMATGVVYGYAFSTYLITIVDHAVGAARASNEDGAVLVSVMAIGDFLSRLGTGYITDRHYITREWMLIMNFTLQGVCYLLLANLATVANMAVVGLVFGLNNGGTIASMPVLLADYLGDEHLPLTFGMHRLTMGMATLARPLLIGYFKDKQGSYNGLYYLVAAACAAVAILWCIIVTADSIKGLILGRPAHENDLAMPT</sequence>
<dbReference type="GO" id="GO:0008028">
    <property type="term" value="F:monocarboxylic acid transmembrane transporter activity"/>
    <property type="evidence" value="ECO:0007669"/>
    <property type="project" value="TreeGrafter"/>
</dbReference>
<evidence type="ECO:0000313" key="6">
    <source>
        <dbReference type="Proteomes" id="UP000821837"/>
    </source>
</evidence>
<evidence type="ECO:0000256" key="3">
    <source>
        <dbReference type="SAM" id="Phobius"/>
    </source>
</evidence>
<feature type="region of interest" description="Disordered" evidence="2">
    <location>
        <begin position="193"/>
        <end position="220"/>
    </location>
</feature>
<dbReference type="SUPFAM" id="SSF103473">
    <property type="entry name" value="MFS general substrate transporter"/>
    <property type="match status" value="1"/>
</dbReference>
<reference evidence="5" key="1">
    <citation type="journal article" date="2020" name="Cell">
        <title>Large-Scale Comparative Analyses of Tick Genomes Elucidate Their Genetic Diversity and Vector Capacities.</title>
        <authorList>
            <consortium name="Tick Genome and Microbiome Consortium (TIGMIC)"/>
            <person name="Jia N."/>
            <person name="Wang J."/>
            <person name="Shi W."/>
            <person name="Du L."/>
            <person name="Sun Y."/>
            <person name="Zhan W."/>
            <person name="Jiang J.F."/>
            <person name="Wang Q."/>
            <person name="Zhang B."/>
            <person name="Ji P."/>
            <person name="Bell-Sakyi L."/>
            <person name="Cui X.M."/>
            <person name="Yuan T.T."/>
            <person name="Jiang B.G."/>
            <person name="Yang W.F."/>
            <person name="Lam T.T."/>
            <person name="Chang Q.C."/>
            <person name="Ding S.J."/>
            <person name="Wang X.J."/>
            <person name="Zhu J.G."/>
            <person name="Ruan X.D."/>
            <person name="Zhao L."/>
            <person name="Wei J.T."/>
            <person name="Ye R.Z."/>
            <person name="Que T.C."/>
            <person name="Du C.H."/>
            <person name="Zhou Y.H."/>
            <person name="Cheng J.X."/>
            <person name="Dai P.F."/>
            <person name="Guo W.B."/>
            <person name="Han X.H."/>
            <person name="Huang E.J."/>
            <person name="Li L.F."/>
            <person name="Wei W."/>
            <person name="Gao Y.C."/>
            <person name="Liu J.Z."/>
            <person name="Shao H.Z."/>
            <person name="Wang X."/>
            <person name="Wang C.C."/>
            <person name="Yang T.C."/>
            <person name="Huo Q.B."/>
            <person name="Li W."/>
            <person name="Chen H.Y."/>
            <person name="Chen S.E."/>
            <person name="Zhou L.G."/>
            <person name="Ni X.B."/>
            <person name="Tian J.H."/>
            <person name="Sheng Y."/>
            <person name="Liu T."/>
            <person name="Pan Y.S."/>
            <person name="Xia L.Y."/>
            <person name="Li J."/>
            <person name="Zhao F."/>
            <person name="Cao W.C."/>
        </authorList>
    </citation>
    <scope>NUCLEOTIDE SEQUENCE</scope>
    <source>
        <strain evidence="5">Rsan-2018</strain>
    </source>
</reference>
<feature type="transmembrane region" description="Helical" evidence="3">
    <location>
        <begin position="300"/>
        <end position="320"/>
    </location>
</feature>
<feature type="transmembrane region" description="Helical" evidence="3">
    <location>
        <begin position="12"/>
        <end position="41"/>
    </location>
</feature>
<protein>
    <recommendedName>
        <fullName evidence="4">Major facilitator superfamily (MFS) profile domain-containing protein</fullName>
    </recommendedName>
</protein>
<keyword evidence="3" id="KW-0472">Membrane</keyword>
<dbReference type="PANTHER" id="PTHR11360">
    <property type="entry name" value="MONOCARBOXYLATE TRANSPORTER"/>
    <property type="match status" value="1"/>
</dbReference>
<evidence type="ECO:0000256" key="2">
    <source>
        <dbReference type="SAM" id="MobiDB-lite"/>
    </source>
</evidence>
<dbReference type="Proteomes" id="UP000821837">
    <property type="component" value="Unassembled WGS sequence"/>
</dbReference>
<reference evidence="5" key="2">
    <citation type="submission" date="2021-09" db="EMBL/GenBank/DDBJ databases">
        <authorList>
            <person name="Jia N."/>
            <person name="Wang J."/>
            <person name="Shi W."/>
            <person name="Du L."/>
            <person name="Sun Y."/>
            <person name="Zhan W."/>
            <person name="Jiang J."/>
            <person name="Wang Q."/>
            <person name="Zhang B."/>
            <person name="Ji P."/>
            <person name="Sakyi L.B."/>
            <person name="Cui X."/>
            <person name="Yuan T."/>
            <person name="Jiang B."/>
            <person name="Yang W."/>
            <person name="Lam T.T.-Y."/>
            <person name="Chang Q."/>
            <person name="Ding S."/>
            <person name="Wang X."/>
            <person name="Zhu J."/>
            <person name="Ruan X."/>
            <person name="Zhao L."/>
            <person name="Wei J."/>
            <person name="Que T."/>
            <person name="Du C."/>
            <person name="Cheng J."/>
            <person name="Dai P."/>
            <person name="Han X."/>
            <person name="Huang E."/>
            <person name="Gao Y."/>
            <person name="Liu J."/>
            <person name="Shao H."/>
            <person name="Ye R."/>
            <person name="Li L."/>
            <person name="Wei W."/>
            <person name="Wang X."/>
            <person name="Wang C."/>
            <person name="Huo Q."/>
            <person name="Li W."/>
            <person name="Guo W."/>
            <person name="Chen H."/>
            <person name="Chen S."/>
            <person name="Zhou L."/>
            <person name="Zhou L."/>
            <person name="Ni X."/>
            <person name="Tian J."/>
            <person name="Zhou Y."/>
            <person name="Sheng Y."/>
            <person name="Liu T."/>
            <person name="Pan Y."/>
            <person name="Xia L."/>
            <person name="Li J."/>
            <person name="Zhao F."/>
            <person name="Cao W."/>
        </authorList>
    </citation>
    <scope>NUCLEOTIDE SEQUENCE</scope>
    <source>
        <strain evidence="5">Rsan-2018</strain>
        <tissue evidence="5">Larvae</tissue>
    </source>
</reference>
<feature type="transmembrane region" description="Helical" evidence="3">
    <location>
        <begin position="167"/>
        <end position="190"/>
    </location>
</feature>